<proteinExistence type="predicted"/>
<gene>
    <name evidence="4" type="ORF">CTI12_AA252280</name>
</gene>
<dbReference type="OrthoDB" id="1708534at2759"/>
<sequence length="113" mass="12091">MVIKGGDIAYANMGDPNASIPTPQPHSARLEALTPLLSSARLLWTAIEGPFTDSIKKVTSVKNVIKLTKLDMKLNDALPSIEVDPESYGVTSYLGHTPTNISISASYFKKGSS</sequence>
<dbReference type="InterPro" id="IPR017951">
    <property type="entry name" value="Urease_asu_c"/>
</dbReference>
<dbReference type="EMBL" id="PKPP01002803">
    <property type="protein sequence ID" value="PWA73023.1"/>
    <property type="molecule type" value="Genomic_DNA"/>
</dbReference>
<evidence type="ECO:0000313" key="4">
    <source>
        <dbReference type="EMBL" id="PWA73023.1"/>
    </source>
</evidence>
<evidence type="ECO:0000256" key="1">
    <source>
        <dbReference type="ARBA" id="ARBA00022801"/>
    </source>
</evidence>
<comment type="caution">
    <text evidence="4">The sequence shown here is derived from an EMBL/GenBank/DDBJ whole genome shotgun (WGS) entry which is preliminary data.</text>
</comment>
<dbReference type="AlphaFoldDB" id="A0A2U1NHN2"/>
<reference evidence="4 5" key="1">
    <citation type="journal article" date="2018" name="Mol. Plant">
        <title>The genome of Artemisia annua provides insight into the evolution of Asteraceae family and artemisinin biosynthesis.</title>
        <authorList>
            <person name="Shen Q."/>
            <person name="Zhang L."/>
            <person name="Liao Z."/>
            <person name="Wang S."/>
            <person name="Yan T."/>
            <person name="Shi P."/>
            <person name="Liu M."/>
            <person name="Fu X."/>
            <person name="Pan Q."/>
            <person name="Wang Y."/>
            <person name="Lv Z."/>
            <person name="Lu X."/>
            <person name="Zhang F."/>
            <person name="Jiang W."/>
            <person name="Ma Y."/>
            <person name="Chen M."/>
            <person name="Hao X."/>
            <person name="Li L."/>
            <person name="Tang Y."/>
            <person name="Lv G."/>
            <person name="Zhou Y."/>
            <person name="Sun X."/>
            <person name="Brodelius P.E."/>
            <person name="Rose J.K.C."/>
            <person name="Tang K."/>
        </authorList>
    </citation>
    <scope>NUCLEOTIDE SEQUENCE [LARGE SCALE GENOMIC DNA]</scope>
    <source>
        <strain evidence="5">cv. Huhao1</strain>
        <tissue evidence="4">Leaf</tissue>
    </source>
</reference>
<dbReference type="Proteomes" id="UP000245207">
    <property type="component" value="Unassembled WGS sequence"/>
</dbReference>
<dbReference type="SUPFAM" id="SSF51556">
    <property type="entry name" value="Metallo-dependent hydrolases"/>
    <property type="match status" value="1"/>
</dbReference>
<dbReference type="PROSITE" id="PS51368">
    <property type="entry name" value="UREASE_3"/>
    <property type="match status" value="1"/>
</dbReference>
<dbReference type="InterPro" id="IPR011059">
    <property type="entry name" value="Metal-dep_hydrolase_composite"/>
</dbReference>
<comment type="caution">
    <text evidence="2">Lacks conserved residue(s) required for the propagation of feature annotation.</text>
</comment>
<dbReference type="STRING" id="35608.A0A2U1NHN2"/>
<dbReference type="Gene3D" id="2.30.40.10">
    <property type="entry name" value="Urease, subunit C, domain 1"/>
    <property type="match status" value="1"/>
</dbReference>
<dbReference type="GO" id="GO:0016151">
    <property type="term" value="F:nickel cation binding"/>
    <property type="evidence" value="ECO:0007669"/>
    <property type="project" value="InterPro"/>
</dbReference>
<keyword evidence="5" id="KW-1185">Reference proteome</keyword>
<evidence type="ECO:0000259" key="3">
    <source>
        <dbReference type="PROSITE" id="PS51368"/>
    </source>
</evidence>
<dbReference type="GO" id="GO:0009039">
    <property type="term" value="F:urease activity"/>
    <property type="evidence" value="ECO:0007669"/>
    <property type="project" value="InterPro"/>
</dbReference>
<accession>A0A2U1NHN2</accession>
<evidence type="ECO:0000256" key="2">
    <source>
        <dbReference type="PROSITE-ProRule" id="PRU00700"/>
    </source>
</evidence>
<name>A0A2U1NHN2_ARTAN</name>
<protein>
    <submittedName>
        <fullName evidence="4">Urease</fullName>
    </submittedName>
</protein>
<dbReference type="InterPro" id="IPR032466">
    <property type="entry name" value="Metal_Hydrolase"/>
</dbReference>
<dbReference type="PANTHER" id="PTHR33569">
    <property type="entry name" value="UREASE"/>
    <property type="match status" value="1"/>
</dbReference>
<dbReference type="PANTHER" id="PTHR33569:SF1">
    <property type="entry name" value="UREASE"/>
    <property type="match status" value="1"/>
</dbReference>
<dbReference type="Gene3D" id="3.20.20.140">
    <property type="entry name" value="Metal-dependent hydrolases"/>
    <property type="match status" value="1"/>
</dbReference>
<evidence type="ECO:0000313" key="5">
    <source>
        <dbReference type="Proteomes" id="UP000245207"/>
    </source>
</evidence>
<keyword evidence="1" id="KW-0378">Hydrolase</keyword>
<organism evidence="4 5">
    <name type="scientific">Artemisia annua</name>
    <name type="common">Sweet wormwood</name>
    <dbReference type="NCBI Taxonomy" id="35608"/>
    <lineage>
        <taxon>Eukaryota</taxon>
        <taxon>Viridiplantae</taxon>
        <taxon>Streptophyta</taxon>
        <taxon>Embryophyta</taxon>
        <taxon>Tracheophyta</taxon>
        <taxon>Spermatophyta</taxon>
        <taxon>Magnoliopsida</taxon>
        <taxon>eudicotyledons</taxon>
        <taxon>Gunneridae</taxon>
        <taxon>Pentapetalae</taxon>
        <taxon>asterids</taxon>
        <taxon>campanulids</taxon>
        <taxon>Asterales</taxon>
        <taxon>Asteraceae</taxon>
        <taxon>Asteroideae</taxon>
        <taxon>Anthemideae</taxon>
        <taxon>Artemisiinae</taxon>
        <taxon>Artemisia</taxon>
    </lineage>
</organism>
<feature type="domain" description="Urease" evidence="3">
    <location>
        <begin position="1"/>
        <end position="113"/>
    </location>
</feature>
<dbReference type="InterPro" id="IPR050069">
    <property type="entry name" value="Urease_subunit"/>
</dbReference>